<keyword evidence="2" id="KW-0456">Lyase</keyword>
<sequence>WAGVEPAFASSADPDVPTAVARLRAGGARRVAVASWFLAPGFLPDRVTRLAGEGAIIAPPLGPDPEVAELVLHRYEAALTADLAASA</sequence>
<evidence type="ECO:0000256" key="2">
    <source>
        <dbReference type="ARBA" id="ARBA00023239"/>
    </source>
</evidence>
<proteinExistence type="predicted"/>
<organism evidence="3 4">
    <name type="scientific">Saccharothrix hoggarensis</name>
    <dbReference type="NCBI Taxonomy" id="913853"/>
    <lineage>
        <taxon>Bacteria</taxon>
        <taxon>Bacillati</taxon>
        <taxon>Actinomycetota</taxon>
        <taxon>Actinomycetes</taxon>
        <taxon>Pseudonocardiales</taxon>
        <taxon>Pseudonocardiaceae</taxon>
        <taxon>Saccharothrix</taxon>
    </lineage>
</organism>
<dbReference type="SUPFAM" id="SSF53800">
    <property type="entry name" value="Chelatase"/>
    <property type="match status" value="1"/>
</dbReference>
<dbReference type="Proteomes" id="UP001597168">
    <property type="component" value="Unassembled WGS sequence"/>
</dbReference>
<reference evidence="4" key="1">
    <citation type="journal article" date="2019" name="Int. J. Syst. Evol. Microbiol.">
        <title>The Global Catalogue of Microorganisms (GCM) 10K type strain sequencing project: providing services to taxonomists for standard genome sequencing and annotation.</title>
        <authorList>
            <consortium name="The Broad Institute Genomics Platform"/>
            <consortium name="The Broad Institute Genome Sequencing Center for Infectious Disease"/>
            <person name="Wu L."/>
            <person name="Ma J."/>
        </authorList>
    </citation>
    <scope>NUCLEOTIDE SEQUENCE [LARGE SCALE GENOMIC DNA]</scope>
    <source>
        <strain evidence="4">CCUG 60214</strain>
    </source>
</reference>
<dbReference type="InterPro" id="IPR002762">
    <property type="entry name" value="CbiX-like"/>
</dbReference>
<gene>
    <name evidence="3" type="ORF">ACFQ3T_09305</name>
</gene>
<keyword evidence="1" id="KW-0479">Metal-binding</keyword>
<keyword evidence="4" id="KW-1185">Reference proteome</keyword>
<name>A0ABW3QRV1_9PSEU</name>
<evidence type="ECO:0000313" key="3">
    <source>
        <dbReference type="EMBL" id="MFD1147320.1"/>
    </source>
</evidence>
<dbReference type="Pfam" id="PF01903">
    <property type="entry name" value="CbiX"/>
    <property type="match status" value="1"/>
</dbReference>
<dbReference type="EMBL" id="JBHTLK010000033">
    <property type="protein sequence ID" value="MFD1147320.1"/>
    <property type="molecule type" value="Genomic_DNA"/>
</dbReference>
<feature type="non-terminal residue" evidence="3">
    <location>
        <position position="1"/>
    </location>
</feature>
<dbReference type="RefSeq" id="WP_380722353.1">
    <property type="nucleotide sequence ID" value="NZ_JBHTLK010000033.1"/>
</dbReference>
<evidence type="ECO:0000313" key="4">
    <source>
        <dbReference type="Proteomes" id="UP001597168"/>
    </source>
</evidence>
<protein>
    <submittedName>
        <fullName evidence="3">CbiX/SirB N-terminal domain-containing protein</fullName>
    </submittedName>
</protein>
<comment type="caution">
    <text evidence="3">The sequence shown here is derived from an EMBL/GenBank/DDBJ whole genome shotgun (WGS) entry which is preliminary data.</text>
</comment>
<dbReference type="Gene3D" id="3.40.50.1400">
    <property type="match status" value="1"/>
</dbReference>
<evidence type="ECO:0000256" key="1">
    <source>
        <dbReference type="ARBA" id="ARBA00022723"/>
    </source>
</evidence>
<accession>A0ABW3QRV1</accession>